<evidence type="ECO:0000256" key="1">
    <source>
        <dbReference type="ARBA" id="ARBA00022679"/>
    </source>
</evidence>
<dbReference type="InterPro" id="IPR016181">
    <property type="entry name" value="Acyl_CoA_acyltransferase"/>
</dbReference>
<feature type="domain" description="N-acetyltransferase" evidence="3">
    <location>
        <begin position="1"/>
        <end position="141"/>
    </location>
</feature>
<proteinExistence type="predicted"/>
<evidence type="ECO:0000313" key="5">
    <source>
        <dbReference type="Proteomes" id="UP000779049"/>
    </source>
</evidence>
<dbReference type="NCBIfam" id="NF007853">
    <property type="entry name" value="PRK10562.1"/>
    <property type="match status" value="1"/>
</dbReference>
<keyword evidence="1 4" id="KW-0808">Transferase</keyword>
<comment type="caution">
    <text evidence="4">The sequence shown here is derived from an EMBL/GenBank/DDBJ whole genome shotgun (WGS) entry which is preliminary data.</text>
</comment>
<dbReference type="EMBL" id="VIRV01000001">
    <property type="protein sequence ID" value="MBY0757703.1"/>
    <property type="molecule type" value="Genomic_DNA"/>
</dbReference>
<dbReference type="PANTHER" id="PTHR43800:SF1">
    <property type="entry name" value="PEPTIDYL-LYSINE N-ACETYLTRANSFERASE YJAB"/>
    <property type="match status" value="1"/>
</dbReference>
<dbReference type="RefSeq" id="WP_221919175.1">
    <property type="nucleotide sequence ID" value="NZ_CP173660.1"/>
</dbReference>
<dbReference type="Pfam" id="PF13508">
    <property type="entry name" value="Acetyltransf_7"/>
    <property type="match status" value="1"/>
</dbReference>
<keyword evidence="5" id="KW-1185">Reference proteome</keyword>
<dbReference type="EC" id="2.3.1.-" evidence="4"/>
<dbReference type="PROSITE" id="PS51186">
    <property type="entry name" value="GNAT"/>
    <property type="match status" value="1"/>
</dbReference>
<dbReference type="SUPFAM" id="SSF55729">
    <property type="entry name" value="Acyl-CoA N-acyltransferases (Nat)"/>
    <property type="match status" value="1"/>
</dbReference>
<organism evidence="4 5">
    <name type="scientific">Sellimonas caecigallum</name>
    <dbReference type="NCBI Taxonomy" id="2592333"/>
    <lineage>
        <taxon>Bacteria</taxon>
        <taxon>Bacillati</taxon>
        <taxon>Bacillota</taxon>
        <taxon>Clostridia</taxon>
        <taxon>Lachnospirales</taxon>
        <taxon>Lachnospiraceae</taxon>
        <taxon>Sellimonas</taxon>
    </lineage>
</organism>
<keyword evidence="2 4" id="KW-0012">Acyltransferase</keyword>
<accession>A0ABS7L3U2</accession>
<evidence type="ECO:0000256" key="2">
    <source>
        <dbReference type="ARBA" id="ARBA00023315"/>
    </source>
</evidence>
<dbReference type="InterPro" id="IPR000182">
    <property type="entry name" value="GNAT_dom"/>
</dbReference>
<gene>
    <name evidence="4" type="ORF">FLB61_01055</name>
</gene>
<evidence type="ECO:0000313" key="4">
    <source>
        <dbReference type="EMBL" id="MBY0757703.1"/>
    </source>
</evidence>
<dbReference type="PANTHER" id="PTHR43800">
    <property type="entry name" value="PEPTIDYL-LYSINE N-ACETYLTRANSFERASE YJAB"/>
    <property type="match status" value="1"/>
</dbReference>
<name>A0ABS7L3U2_9FIRM</name>
<dbReference type="Gene3D" id="3.40.630.30">
    <property type="match status" value="1"/>
</dbReference>
<reference evidence="4 5" key="1">
    <citation type="journal article" date="2020" name="New Microbes New Infect">
        <title>Sellimonas caecigallum sp. nov., description and genome sequence of a new member of the Sellimonas genus isolated from the cecum of feral chicken.</title>
        <authorList>
            <person name="Wongkuna S."/>
            <person name="Ghimire S."/>
            <person name="Antony L."/>
            <person name="Chankhamhaengdecha S."/>
            <person name="Janvilisri T."/>
            <person name="Scaria J."/>
        </authorList>
    </citation>
    <scope>NUCLEOTIDE SEQUENCE [LARGE SCALE GENOMIC DNA]</scope>
    <source>
        <strain evidence="4 5">SW451</strain>
    </source>
</reference>
<dbReference type="Proteomes" id="UP000779049">
    <property type="component" value="Unassembled WGS sequence"/>
</dbReference>
<dbReference type="CDD" id="cd04301">
    <property type="entry name" value="NAT_SF"/>
    <property type="match status" value="1"/>
</dbReference>
<sequence>MIREFHTSDTEQVMKLWLAGNEDAHSFIPKEYWRSHFAEVQEDLLKAKVFVCDTDGKIQGFIGMVNEYIAGIFVDKNCRSCGIGKQLLISAKQKHDTLSLSVYQKNTRAVAFYLREGFSILSEAVDEATGETEYTMFWKKTI</sequence>
<protein>
    <submittedName>
        <fullName evidence="4">N-acetyltransferase</fullName>
        <ecNumber evidence="4">2.3.1.-</ecNumber>
    </submittedName>
</protein>
<evidence type="ECO:0000259" key="3">
    <source>
        <dbReference type="PROSITE" id="PS51186"/>
    </source>
</evidence>
<dbReference type="GO" id="GO:0016746">
    <property type="term" value="F:acyltransferase activity"/>
    <property type="evidence" value="ECO:0007669"/>
    <property type="project" value="UniProtKB-KW"/>
</dbReference>